<gene>
    <name evidence="1" type="ORF">HPB49_016288</name>
</gene>
<proteinExistence type="predicted"/>
<organism evidence="1 2">
    <name type="scientific">Dermacentor silvarum</name>
    <name type="common">Tick</name>
    <dbReference type="NCBI Taxonomy" id="543639"/>
    <lineage>
        <taxon>Eukaryota</taxon>
        <taxon>Metazoa</taxon>
        <taxon>Ecdysozoa</taxon>
        <taxon>Arthropoda</taxon>
        <taxon>Chelicerata</taxon>
        <taxon>Arachnida</taxon>
        <taxon>Acari</taxon>
        <taxon>Parasitiformes</taxon>
        <taxon>Ixodida</taxon>
        <taxon>Ixodoidea</taxon>
        <taxon>Ixodidae</taxon>
        <taxon>Rhipicephalinae</taxon>
        <taxon>Dermacentor</taxon>
    </lineage>
</organism>
<sequence>MRGQSHLKSLSNTPIGSVPAMQWQHHTTGSKDSQRSGIMVPNNRRPVAVPSGPCQSEQRLHEKKKVVVHGVLDGATKLTEEGLRLLRPFVRFVRCR</sequence>
<protein>
    <submittedName>
        <fullName evidence="1">Uncharacterized protein</fullName>
    </submittedName>
</protein>
<evidence type="ECO:0000313" key="1">
    <source>
        <dbReference type="EMBL" id="KAH7949855.1"/>
    </source>
</evidence>
<keyword evidence="2" id="KW-1185">Reference proteome</keyword>
<evidence type="ECO:0000313" key="2">
    <source>
        <dbReference type="Proteomes" id="UP000821865"/>
    </source>
</evidence>
<dbReference type="EMBL" id="CM023474">
    <property type="protein sequence ID" value="KAH7949855.1"/>
    <property type="molecule type" value="Genomic_DNA"/>
</dbReference>
<reference evidence="1" key="1">
    <citation type="submission" date="2020-05" db="EMBL/GenBank/DDBJ databases">
        <title>Large-scale comparative analyses of tick genomes elucidate their genetic diversity and vector capacities.</title>
        <authorList>
            <person name="Jia N."/>
            <person name="Wang J."/>
            <person name="Shi W."/>
            <person name="Du L."/>
            <person name="Sun Y."/>
            <person name="Zhan W."/>
            <person name="Jiang J."/>
            <person name="Wang Q."/>
            <person name="Zhang B."/>
            <person name="Ji P."/>
            <person name="Sakyi L.B."/>
            <person name="Cui X."/>
            <person name="Yuan T."/>
            <person name="Jiang B."/>
            <person name="Yang W."/>
            <person name="Lam T.T.-Y."/>
            <person name="Chang Q."/>
            <person name="Ding S."/>
            <person name="Wang X."/>
            <person name="Zhu J."/>
            <person name="Ruan X."/>
            <person name="Zhao L."/>
            <person name="Wei J."/>
            <person name="Que T."/>
            <person name="Du C."/>
            <person name="Cheng J."/>
            <person name="Dai P."/>
            <person name="Han X."/>
            <person name="Huang E."/>
            <person name="Gao Y."/>
            <person name="Liu J."/>
            <person name="Shao H."/>
            <person name="Ye R."/>
            <person name="Li L."/>
            <person name="Wei W."/>
            <person name="Wang X."/>
            <person name="Wang C."/>
            <person name="Yang T."/>
            <person name="Huo Q."/>
            <person name="Li W."/>
            <person name="Guo W."/>
            <person name="Chen H."/>
            <person name="Zhou L."/>
            <person name="Ni X."/>
            <person name="Tian J."/>
            <person name="Zhou Y."/>
            <person name="Sheng Y."/>
            <person name="Liu T."/>
            <person name="Pan Y."/>
            <person name="Xia L."/>
            <person name="Li J."/>
            <person name="Zhao F."/>
            <person name="Cao W."/>
        </authorList>
    </citation>
    <scope>NUCLEOTIDE SEQUENCE</scope>
    <source>
        <strain evidence="1">Dsil-2018</strain>
    </source>
</reference>
<dbReference type="Proteomes" id="UP000821865">
    <property type="component" value="Chromosome 5"/>
</dbReference>
<comment type="caution">
    <text evidence="1">The sequence shown here is derived from an EMBL/GenBank/DDBJ whole genome shotgun (WGS) entry which is preliminary data.</text>
</comment>
<name>A0ACB8CS49_DERSI</name>
<accession>A0ACB8CS49</accession>